<name>A0A3N6SCX4_9GAMM</name>
<dbReference type="AlphaFoldDB" id="A0A3N6SCX4"/>
<accession>A0A3N6SCX4</accession>
<keyword evidence="2" id="KW-1185">Reference proteome</keyword>
<gene>
    <name evidence="1" type="ORF">EB241_05820</name>
</gene>
<evidence type="ECO:0000313" key="2">
    <source>
        <dbReference type="Proteomes" id="UP000279457"/>
    </source>
</evidence>
<protein>
    <submittedName>
        <fullName evidence="1">Uncharacterized protein</fullName>
    </submittedName>
</protein>
<evidence type="ECO:0000313" key="1">
    <source>
        <dbReference type="EMBL" id="RQM39270.1"/>
    </source>
</evidence>
<reference evidence="1 2" key="1">
    <citation type="submission" date="2018-10" db="EMBL/GenBank/DDBJ databases">
        <title>Draft genome sequence for the type isolate of Erwinia psidii, agent causal of bacterial blight in guava (Psidium guajava) and wilt and die-back of Eucalyptus spp.</title>
        <authorList>
            <person name="Hermenegildo P.S."/>
            <person name="Santos S.A."/>
            <person name="Guimaraes L.M.S."/>
            <person name="Vidigal P.M.P."/>
            <person name="Pereira I.C."/>
            <person name="Badel J.L."/>
            <person name="Alfenas-Zerbini P."/>
            <person name="Ferreira M.A.S.V."/>
            <person name="Alfenas A.C."/>
        </authorList>
    </citation>
    <scope>NUCLEOTIDE SEQUENCE [LARGE SCALE GENOMIC DNA]</scope>
    <source>
        <strain evidence="1 2">IBSBF 435</strain>
    </source>
</reference>
<sequence>MATAIFVIYPPDTVFNKPGGTAARRRGCGLPKPDDVISACPATIFATDPCHQECYTRMPYLNLRDKL</sequence>
<proteinExistence type="predicted"/>
<dbReference type="Proteomes" id="UP000279457">
    <property type="component" value="Unassembled WGS sequence"/>
</dbReference>
<organism evidence="1 2">
    <name type="scientific">Erwinia psidii</name>
    <dbReference type="NCBI Taxonomy" id="69224"/>
    <lineage>
        <taxon>Bacteria</taxon>
        <taxon>Pseudomonadati</taxon>
        <taxon>Pseudomonadota</taxon>
        <taxon>Gammaproteobacteria</taxon>
        <taxon>Enterobacterales</taxon>
        <taxon>Erwiniaceae</taxon>
        <taxon>Erwinia</taxon>
    </lineage>
</organism>
<comment type="caution">
    <text evidence="1">The sequence shown here is derived from an EMBL/GenBank/DDBJ whole genome shotgun (WGS) entry which is preliminary data.</text>
</comment>
<dbReference type="EMBL" id="RHHM01000003">
    <property type="protein sequence ID" value="RQM39270.1"/>
    <property type="molecule type" value="Genomic_DNA"/>
</dbReference>